<dbReference type="PROSITE" id="PS50893">
    <property type="entry name" value="ABC_TRANSPORTER_2"/>
    <property type="match status" value="2"/>
</dbReference>
<keyword evidence="7 10" id="KW-1133">Transmembrane helix</keyword>
<feature type="transmembrane region" description="Helical" evidence="10">
    <location>
        <begin position="661"/>
        <end position="679"/>
    </location>
</feature>
<evidence type="ECO:0000256" key="4">
    <source>
        <dbReference type="ARBA" id="ARBA00022692"/>
    </source>
</evidence>
<feature type="compositionally biased region" description="Polar residues" evidence="9">
    <location>
        <begin position="36"/>
        <end position="69"/>
    </location>
</feature>
<feature type="transmembrane region" description="Helical" evidence="10">
    <location>
        <begin position="1352"/>
        <end position="1376"/>
    </location>
</feature>
<feature type="transmembrane region" description="Helical" evidence="10">
    <location>
        <begin position="634"/>
        <end position="654"/>
    </location>
</feature>
<dbReference type="InterPro" id="IPR034003">
    <property type="entry name" value="ABCG_PDR_2"/>
</dbReference>
<feature type="transmembrane region" description="Helical" evidence="10">
    <location>
        <begin position="579"/>
        <end position="599"/>
    </location>
</feature>
<evidence type="ECO:0000313" key="12">
    <source>
        <dbReference type="EMBL" id="KAJ1643765.1"/>
    </source>
</evidence>
<evidence type="ECO:0000256" key="1">
    <source>
        <dbReference type="ARBA" id="ARBA00004141"/>
    </source>
</evidence>
<dbReference type="EMBL" id="JANBOH010000222">
    <property type="protein sequence ID" value="KAJ1643765.1"/>
    <property type="molecule type" value="Genomic_DNA"/>
</dbReference>
<organism evidence="12 13">
    <name type="scientific">Coemansia asiatica</name>
    <dbReference type="NCBI Taxonomy" id="1052880"/>
    <lineage>
        <taxon>Eukaryota</taxon>
        <taxon>Fungi</taxon>
        <taxon>Fungi incertae sedis</taxon>
        <taxon>Zoopagomycota</taxon>
        <taxon>Kickxellomycotina</taxon>
        <taxon>Kickxellomycetes</taxon>
        <taxon>Kickxellales</taxon>
        <taxon>Kickxellaceae</taxon>
        <taxon>Coemansia</taxon>
    </lineage>
</organism>
<dbReference type="GO" id="GO:0140359">
    <property type="term" value="F:ABC-type transporter activity"/>
    <property type="evidence" value="ECO:0007669"/>
    <property type="project" value="InterPro"/>
</dbReference>
<keyword evidence="5" id="KW-0547">Nucleotide-binding</keyword>
<dbReference type="CDD" id="cd03232">
    <property type="entry name" value="ABCG_PDR_domain2"/>
    <property type="match status" value="1"/>
</dbReference>
<feature type="transmembrane region" description="Helical" evidence="10">
    <location>
        <begin position="1477"/>
        <end position="1498"/>
    </location>
</feature>
<evidence type="ECO:0000256" key="9">
    <source>
        <dbReference type="SAM" id="MobiDB-lite"/>
    </source>
</evidence>
<dbReference type="InterPro" id="IPR043926">
    <property type="entry name" value="ABCG_dom"/>
</dbReference>
<dbReference type="GO" id="GO:0005524">
    <property type="term" value="F:ATP binding"/>
    <property type="evidence" value="ECO:0007669"/>
    <property type="project" value="UniProtKB-KW"/>
</dbReference>
<evidence type="ECO:0000256" key="6">
    <source>
        <dbReference type="ARBA" id="ARBA00022840"/>
    </source>
</evidence>
<protein>
    <submittedName>
        <fullName evidence="12">ATP-binding cassette transporter snq2</fullName>
    </submittedName>
</protein>
<dbReference type="FunFam" id="3.40.50.300:FF:000054">
    <property type="entry name" value="ABC multidrug transporter atrF"/>
    <property type="match status" value="1"/>
</dbReference>
<evidence type="ECO:0000313" key="13">
    <source>
        <dbReference type="Proteomes" id="UP001145021"/>
    </source>
</evidence>
<gene>
    <name evidence="12" type="primary">SNQ2_1</name>
    <name evidence="12" type="ORF">LPJ64_004493</name>
</gene>
<feature type="transmembrane region" description="Helical" evidence="10">
    <location>
        <begin position="1214"/>
        <end position="1233"/>
    </location>
</feature>
<dbReference type="InterPro" id="IPR003593">
    <property type="entry name" value="AAA+_ATPase"/>
</dbReference>
<evidence type="ECO:0000256" key="10">
    <source>
        <dbReference type="SAM" id="Phobius"/>
    </source>
</evidence>
<dbReference type="CDD" id="cd03233">
    <property type="entry name" value="ABCG_PDR_domain1"/>
    <property type="match status" value="1"/>
</dbReference>
<dbReference type="Pfam" id="PF01061">
    <property type="entry name" value="ABC2_membrane"/>
    <property type="match status" value="2"/>
</dbReference>
<dbReference type="InterPro" id="IPR017871">
    <property type="entry name" value="ABC_transporter-like_CS"/>
</dbReference>
<dbReference type="SUPFAM" id="SSF52540">
    <property type="entry name" value="P-loop containing nucleoside triphosphate hydrolases"/>
    <property type="match status" value="2"/>
</dbReference>
<proteinExistence type="inferred from homology"/>
<feature type="transmembrane region" description="Helical" evidence="10">
    <location>
        <begin position="1325"/>
        <end position="1345"/>
    </location>
</feature>
<evidence type="ECO:0000256" key="8">
    <source>
        <dbReference type="ARBA" id="ARBA00023136"/>
    </source>
</evidence>
<dbReference type="Pfam" id="PF19055">
    <property type="entry name" value="ABC2_membrane_7"/>
    <property type="match status" value="1"/>
</dbReference>
<evidence type="ECO:0000256" key="5">
    <source>
        <dbReference type="ARBA" id="ARBA00022741"/>
    </source>
</evidence>
<feature type="domain" description="ABC transporter" evidence="11">
    <location>
        <begin position="877"/>
        <end position="1121"/>
    </location>
</feature>
<comment type="similarity">
    <text evidence="2">Belongs to the ABC transporter superfamily. ABCG family. PDR (TC 3.A.1.205) subfamily.</text>
</comment>
<feature type="transmembrane region" description="Helical" evidence="10">
    <location>
        <begin position="1282"/>
        <end position="1313"/>
    </location>
</feature>
<dbReference type="GO" id="GO:0016020">
    <property type="term" value="C:membrane"/>
    <property type="evidence" value="ECO:0007669"/>
    <property type="project" value="UniProtKB-SubCell"/>
</dbReference>
<feature type="transmembrane region" description="Helical" evidence="10">
    <location>
        <begin position="691"/>
        <end position="710"/>
    </location>
</feature>
<dbReference type="InterPro" id="IPR034001">
    <property type="entry name" value="ABCG_PDR_1"/>
</dbReference>
<keyword evidence="6 12" id="KW-0067">ATP-binding</keyword>
<sequence>MAAGAGLDSANNDGASTPTSNSSNVSSHTESGFPHPSTSVSYIPISSNTGNEKQMQPQLVGRQSLSSGAPNDVDENGEPIISFGEPLHVSVSRGTERFRSIQRTFSKPLSLGEEEAAAMAEQAGVSGGAFDLTTWLTGRQETQGPPFAKRIGLVFDNLSVFGDNVSDRHIATVVTPFYKVLKMAVHGFGIGKQFSKGKRHREILHEMSGVVSDGEMLLVLGRPGAGCSTLLRVLGNRRDTYRKITGTVSYGGLTPEEVNKSYRGEVAYNQEEDVHFPTLTVRKTLQFAIQCKTPSRRMLQDRDAYQNEFLDTLLDMYGLTGCADTIVGNAFLRGVSGGERKRVSIAEQVASGASIDIWDGSTRGLDSSSALDYVRSLRITTDVLRKATVVTIYQASENIYELFDKVMVIDEGRQLYFGPASQAVAYFRSIGIEKPPRQTTSDFLTGVTQLHERRVLSGWEEKAPRTAEEFERAWLASHQYAAVRDEVDAYTQQMAADNRGSEIRDFVNQTKMGTAHSRLRRRSPYTTTFFYQLARLFRREWEIFWGGKATLIFKFIYNVAFAIIVGTLFLRLPDTSAGAFTRGGLIFFALLFNSLTAQAEIPKAITGREVVYKHKAFAMYHPAALSLAQTVVDIPFMVLQIIVFSCILYFATGLERTAGQFFIFVLYLFVGCLCLTAFFRLIGNVSPNVDVAHTLSGISLLFMILLVGYLQPPRSMHPWFKWIYWINPLAYGFKALMCNEFRNLRMQCTGANLIPGGSGFADISNQVCTLQGARPGVAYVLGRDYLADGYEFYVDDQWIDFVAVLCFWLLFVFAIAFVMEFVEFGNTGYSINVFKRRRPNVTAATEDSVAASSEAGIYRNMPAAGPSDEQILAGTTFTWKDVDYGVPVKGGQRQLLNGVSGYIKPGTMTALMGSSGAGKTTLLDALSQRKTIGKLEGEMLMNGAVQPKSFRRITGYCEQLDVHNPHATVRESLRFSAALRQPDTVGESEKMDYVERVIYLLGMSDIADCLIGDPDSGEGISLEERKRLTIGVELVSKPKILFLDEPTSGLDAQASFKIVQFMRRLAESGQTILCTIHQPSAMLFEQFDRLLLLVRGGHAVYFGDLGHDAQTLVRYFESNGAAPCAPTANPAEYILDVVGSKASSIDWPQVWQDSAERQQIMAEIDRINEIKHAAGKDHGSADDDKVYARSYWFQTKLVTRRMFIMYWRNTEYNLTRLALQVICALIVGFTFYQLNDGAIDLQNKVFAIFECSVLSVLVINQVQPEFLRQRQYYGRETSTNQYGWRAFAFAIILTEWPFSFVSNTVFFACFYWTVGLNSIPDRIGYFYIAYIILGLFSLTLGQAIASFSPNDIVAAMFNPIFTAMITLFCGVTIPYLQMPKFWRSWMYWLSPYLYYVEGVITNDLHASQVTCRNDEFYVFDPPSGQTCNEYASDWVASAVGYINNPDATSACQYCSYKVGDEFYKSLSWSFAHRWRNIGILLGFVVFNVVFTVLMIRIYKVNKR</sequence>
<dbReference type="Pfam" id="PF00005">
    <property type="entry name" value="ABC_tran"/>
    <property type="match status" value="2"/>
</dbReference>
<dbReference type="InterPro" id="IPR003439">
    <property type="entry name" value="ABC_transporter-like_ATP-bd"/>
</dbReference>
<feature type="region of interest" description="Disordered" evidence="9">
    <location>
        <begin position="1"/>
        <end position="78"/>
    </location>
</feature>
<evidence type="ECO:0000256" key="2">
    <source>
        <dbReference type="ARBA" id="ARBA00006012"/>
    </source>
</evidence>
<feature type="transmembrane region" description="Helical" evidence="10">
    <location>
        <begin position="555"/>
        <end position="572"/>
    </location>
</feature>
<keyword evidence="4 10" id="KW-0812">Transmembrane</keyword>
<reference evidence="12" key="1">
    <citation type="submission" date="2022-07" db="EMBL/GenBank/DDBJ databases">
        <title>Phylogenomic reconstructions and comparative analyses of Kickxellomycotina fungi.</title>
        <authorList>
            <person name="Reynolds N.K."/>
            <person name="Stajich J.E."/>
            <person name="Barry K."/>
            <person name="Grigoriev I.V."/>
            <person name="Crous P."/>
            <person name="Smith M.E."/>
        </authorList>
    </citation>
    <scope>NUCLEOTIDE SEQUENCE</scope>
    <source>
        <strain evidence="12">NBRC 105413</strain>
    </source>
</reference>
<accession>A0A9W7XI69</accession>
<dbReference type="InterPro" id="IPR013525">
    <property type="entry name" value="ABC2_TM"/>
</dbReference>
<evidence type="ECO:0000259" key="11">
    <source>
        <dbReference type="PROSITE" id="PS50893"/>
    </source>
</evidence>
<dbReference type="PROSITE" id="PS00211">
    <property type="entry name" value="ABC_TRANSPORTER_1"/>
    <property type="match status" value="1"/>
</dbReference>
<dbReference type="Pfam" id="PF06422">
    <property type="entry name" value="PDR_CDR"/>
    <property type="match status" value="2"/>
</dbReference>
<dbReference type="PANTHER" id="PTHR19241">
    <property type="entry name" value="ATP-BINDING CASSETTE TRANSPORTER"/>
    <property type="match status" value="1"/>
</dbReference>
<comment type="caution">
    <text evidence="12">The sequence shown here is derived from an EMBL/GenBank/DDBJ whole genome shotgun (WGS) entry which is preliminary data.</text>
</comment>
<feature type="transmembrane region" description="Helical" evidence="10">
    <location>
        <begin position="798"/>
        <end position="819"/>
    </location>
</feature>
<dbReference type="Proteomes" id="UP001145021">
    <property type="component" value="Unassembled WGS sequence"/>
</dbReference>
<keyword evidence="3" id="KW-0813">Transport</keyword>
<feature type="transmembrane region" description="Helical" evidence="10">
    <location>
        <begin position="722"/>
        <end position="737"/>
    </location>
</feature>
<name>A0A9W7XI69_9FUNG</name>
<evidence type="ECO:0000256" key="3">
    <source>
        <dbReference type="ARBA" id="ARBA00022448"/>
    </source>
</evidence>
<feature type="domain" description="ABC transporter" evidence="11">
    <location>
        <begin position="185"/>
        <end position="436"/>
    </location>
</feature>
<comment type="subcellular location">
    <subcellularLocation>
        <location evidence="1">Membrane</location>
        <topology evidence="1">Multi-pass membrane protein</topology>
    </subcellularLocation>
</comment>
<dbReference type="InterPro" id="IPR010929">
    <property type="entry name" value="PDR_CDR_ABC"/>
</dbReference>
<keyword evidence="13" id="KW-1185">Reference proteome</keyword>
<dbReference type="SMART" id="SM00382">
    <property type="entry name" value="AAA"/>
    <property type="match status" value="2"/>
</dbReference>
<feature type="compositionally biased region" description="Low complexity" evidence="9">
    <location>
        <begin position="16"/>
        <end position="31"/>
    </location>
</feature>
<dbReference type="Gene3D" id="3.40.50.300">
    <property type="entry name" value="P-loop containing nucleotide triphosphate hydrolases"/>
    <property type="match status" value="2"/>
</dbReference>
<dbReference type="InterPro" id="IPR027417">
    <property type="entry name" value="P-loop_NTPase"/>
</dbReference>
<evidence type="ECO:0000256" key="7">
    <source>
        <dbReference type="ARBA" id="ARBA00022989"/>
    </source>
</evidence>
<dbReference type="GO" id="GO:0016887">
    <property type="term" value="F:ATP hydrolysis activity"/>
    <property type="evidence" value="ECO:0007669"/>
    <property type="project" value="InterPro"/>
</dbReference>
<keyword evidence="8 10" id="KW-0472">Membrane</keyword>